<proteinExistence type="inferred from homology"/>
<feature type="transmembrane region" description="Helical" evidence="6">
    <location>
        <begin position="272"/>
        <end position="290"/>
    </location>
</feature>
<feature type="transmembrane region" description="Helical" evidence="6">
    <location>
        <begin position="95"/>
        <end position="114"/>
    </location>
</feature>
<evidence type="ECO:0000313" key="8">
    <source>
        <dbReference type="EMBL" id="GIT96116.1"/>
    </source>
</evidence>
<comment type="similarity">
    <text evidence="2">Belongs to the drug/metabolite transporter (DMT) superfamily. 10 TMS drug/metabolite exporter (DME) (TC 2.A.7.3) family.</text>
</comment>
<dbReference type="Pfam" id="PF00892">
    <property type="entry name" value="EamA"/>
    <property type="match status" value="1"/>
</dbReference>
<name>A0ABQ4NNY4_9RHOB</name>
<protein>
    <submittedName>
        <fullName evidence="8">Membrane protein</fullName>
    </submittedName>
</protein>
<evidence type="ECO:0000256" key="4">
    <source>
        <dbReference type="ARBA" id="ARBA00022989"/>
    </source>
</evidence>
<keyword evidence="5 6" id="KW-0472">Membrane</keyword>
<evidence type="ECO:0000256" key="5">
    <source>
        <dbReference type="ARBA" id="ARBA00023136"/>
    </source>
</evidence>
<dbReference type="SUPFAM" id="SSF103481">
    <property type="entry name" value="Multidrug resistance efflux transporter EmrE"/>
    <property type="match status" value="2"/>
</dbReference>
<dbReference type="EMBL" id="BPFH01000005">
    <property type="protein sequence ID" value="GIT96116.1"/>
    <property type="molecule type" value="Genomic_DNA"/>
</dbReference>
<evidence type="ECO:0000256" key="1">
    <source>
        <dbReference type="ARBA" id="ARBA00004141"/>
    </source>
</evidence>
<keyword evidence="9" id="KW-1185">Reference proteome</keyword>
<dbReference type="PANTHER" id="PTHR22911:SF6">
    <property type="entry name" value="SOLUTE CARRIER FAMILY 35 MEMBER G1"/>
    <property type="match status" value="1"/>
</dbReference>
<evidence type="ECO:0000313" key="9">
    <source>
        <dbReference type="Proteomes" id="UP000786693"/>
    </source>
</evidence>
<feature type="transmembrane region" description="Helical" evidence="6">
    <location>
        <begin position="36"/>
        <end position="56"/>
    </location>
</feature>
<accession>A0ABQ4NNY4</accession>
<keyword evidence="4 6" id="KW-1133">Transmembrane helix</keyword>
<organism evidence="8 9">
    <name type="scientific">Jannaschia pagri</name>
    <dbReference type="NCBI Taxonomy" id="2829797"/>
    <lineage>
        <taxon>Bacteria</taxon>
        <taxon>Pseudomonadati</taxon>
        <taxon>Pseudomonadota</taxon>
        <taxon>Alphaproteobacteria</taxon>
        <taxon>Rhodobacterales</taxon>
        <taxon>Roseobacteraceae</taxon>
        <taxon>Jannaschia</taxon>
    </lineage>
</organism>
<evidence type="ECO:0000256" key="3">
    <source>
        <dbReference type="ARBA" id="ARBA00022692"/>
    </source>
</evidence>
<feature type="transmembrane region" description="Helical" evidence="6">
    <location>
        <begin position="144"/>
        <end position="165"/>
    </location>
</feature>
<reference evidence="8 9" key="1">
    <citation type="submission" date="2021-05" db="EMBL/GenBank/DDBJ databases">
        <title>Bacteria Genome sequencing.</title>
        <authorList>
            <person name="Takabe Y."/>
            <person name="Nakajima Y."/>
            <person name="Suzuki S."/>
            <person name="Shiozaki T."/>
        </authorList>
    </citation>
    <scope>NUCLEOTIDE SEQUENCE [LARGE SCALE GENOMIC DNA]</scope>
    <source>
        <strain evidence="8 9">AI_62</strain>
    </source>
</reference>
<sequence length="298" mass="31515">MDNKPLVAAAAILSGMAIIGFIDQFVKVIADQSSLWTFHIIRTVMIWAIILGWLALRGGRLRVVNWRGLVARSAIMSTAMIIYFGALGFLPVAQVAAGLFTAPIFVLIFSVAFFGLTIGPLRIGAVLAGFLGVILVLSPDPSSMSPFVFLPLLAGAFYATAVIATRQWCPEEGAAELSLGIFTAMGIWGLGGVSVMTVLGPGDGFLSAAWVWPNSEVLFWCAVQAIGSLLAVILLTRGYQLAEASIVSVFEYSVLGFSALFGWLIWGDTLGWFGVLGLALIVAAGSVIALRGRRSVAA</sequence>
<evidence type="ECO:0000259" key="7">
    <source>
        <dbReference type="Pfam" id="PF00892"/>
    </source>
</evidence>
<evidence type="ECO:0000256" key="2">
    <source>
        <dbReference type="ARBA" id="ARBA00009853"/>
    </source>
</evidence>
<feature type="transmembrane region" description="Helical" evidence="6">
    <location>
        <begin position="68"/>
        <end position="89"/>
    </location>
</feature>
<feature type="transmembrane region" description="Helical" evidence="6">
    <location>
        <begin position="7"/>
        <end position="30"/>
    </location>
</feature>
<dbReference type="Proteomes" id="UP000786693">
    <property type="component" value="Unassembled WGS sequence"/>
</dbReference>
<dbReference type="PANTHER" id="PTHR22911">
    <property type="entry name" value="ACYL-MALONYL CONDENSING ENZYME-RELATED"/>
    <property type="match status" value="1"/>
</dbReference>
<feature type="domain" description="EamA" evidence="7">
    <location>
        <begin position="9"/>
        <end position="137"/>
    </location>
</feature>
<gene>
    <name evidence="8" type="ORF">JANAI62_27390</name>
</gene>
<comment type="subcellular location">
    <subcellularLocation>
        <location evidence="1">Membrane</location>
        <topology evidence="1">Multi-pass membrane protein</topology>
    </subcellularLocation>
</comment>
<feature type="transmembrane region" description="Helical" evidence="6">
    <location>
        <begin position="121"/>
        <end position="138"/>
    </location>
</feature>
<dbReference type="RefSeq" id="WP_220749621.1">
    <property type="nucleotide sequence ID" value="NZ_BPFH01000005.1"/>
</dbReference>
<dbReference type="InterPro" id="IPR037185">
    <property type="entry name" value="EmrE-like"/>
</dbReference>
<dbReference type="InterPro" id="IPR000620">
    <property type="entry name" value="EamA_dom"/>
</dbReference>
<evidence type="ECO:0000256" key="6">
    <source>
        <dbReference type="SAM" id="Phobius"/>
    </source>
</evidence>
<comment type="caution">
    <text evidence="8">The sequence shown here is derived from an EMBL/GenBank/DDBJ whole genome shotgun (WGS) entry which is preliminary data.</text>
</comment>
<keyword evidence="3 6" id="KW-0812">Transmembrane</keyword>
<feature type="transmembrane region" description="Helical" evidence="6">
    <location>
        <begin position="217"/>
        <end position="235"/>
    </location>
</feature>
<feature type="transmembrane region" description="Helical" evidence="6">
    <location>
        <begin position="247"/>
        <end position="266"/>
    </location>
</feature>
<feature type="transmembrane region" description="Helical" evidence="6">
    <location>
        <begin position="177"/>
        <end position="197"/>
    </location>
</feature>